<comment type="caution">
    <text evidence="1">The sequence shown here is derived from an EMBL/GenBank/DDBJ whole genome shotgun (WGS) entry which is preliminary data.</text>
</comment>
<reference evidence="1" key="1">
    <citation type="journal article" date="2023" name="Mol. Biol. Evol.">
        <title>Third-Generation Sequencing Reveals the Adaptive Role of the Epigenome in Three Deep-Sea Polychaetes.</title>
        <authorList>
            <person name="Perez M."/>
            <person name="Aroh O."/>
            <person name="Sun Y."/>
            <person name="Lan Y."/>
            <person name="Juniper S.K."/>
            <person name="Young C.R."/>
            <person name="Angers B."/>
            <person name="Qian P.Y."/>
        </authorList>
    </citation>
    <scope>NUCLEOTIDE SEQUENCE</scope>
    <source>
        <strain evidence="1">R07B-5</strain>
    </source>
</reference>
<proteinExistence type="predicted"/>
<protein>
    <submittedName>
        <fullName evidence="1">Uncharacterized protein</fullName>
    </submittedName>
</protein>
<gene>
    <name evidence="1" type="ORF">NP493_1335g00001</name>
</gene>
<dbReference type="AlphaFoldDB" id="A0AAD9K7V9"/>
<sequence>MANTPNVGQLDMVLIFISGLIGDPANRDFLESLGCKTTMTAGDLIRVIIKQDIENRRRNFKRTILLLLNLVYESRQPDLWALIKDFVLIERKDDFFLRDVKELNLDDTRINPLEQQALVYVMPHMDDVTMLR</sequence>
<organism evidence="1 2">
    <name type="scientific">Ridgeia piscesae</name>
    <name type="common">Tubeworm</name>
    <dbReference type="NCBI Taxonomy" id="27915"/>
    <lineage>
        <taxon>Eukaryota</taxon>
        <taxon>Metazoa</taxon>
        <taxon>Spiralia</taxon>
        <taxon>Lophotrochozoa</taxon>
        <taxon>Annelida</taxon>
        <taxon>Polychaeta</taxon>
        <taxon>Sedentaria</taxon>
        <taxon>Canalipalpata</taxon>
        <taxon>Sabellida</taxon>
        <taxon>Siboglinidae</taxon>
        <taxon>Ridgeia</taxon>
    </lineage>
</organism>
<dbReference type="EMBL" id="JAODUO010001338">
    <property type="protein sequence ID" value="KAK2166070.1"/>
    <property type="molecule type" value="Genomic_DNA"/>
</dbReference>
<keyword evidence="2" id="KW-1185">Reference proteome</keyword>
<evidence type="ECO:0000313" key="1">
    <source>
        <dbReference type="EMBL" id="KAK2166070.1"/>
    </source>
</evidence>
<accession>A0AAD9K7V9</accession>
<evidence type="ECO:0000313" key="2">
    <source>
        <dbReference type="Proteomes" id="UP001209878"/>
    </source>
</evidence>
<name>A0AAD9K7V9_RIDPI</name>
<dbReference type="Proteomes" id="UP001209878">
    <property type="component" value="Unassembled WGS sequence"/>
</dbReference>